<accession>A0A426Z999</accession>
<gene>
    <name evidence="1" type="ORF">B296_00043532</name>
</gene>
<proteinExistence type="predicted"/>
<protein>
    <submittedName>
        <fullName evidence="1">Uncharacterized protein</fullName>
    </submittedName>
</protein>
<organism evidence="1 2">
    <name type="scientific">Ensete ventricosum</name>
    <name type="common">Abyssinian banana</name>
    <name type="synonym">Musa ensete</name>
    <dbReference type="NCBI Taxonomy" id="4639"/>
    <lineage>
        <taxon>Eukaryota</taxon>
        <taxon>Viridiplantae</taxon>
        <taxon>Streptophyta</taxon>
        <taxon>Embryophyta</taxon>
        <taxon>Tracheophyta</taxon>
        <taxon>Spermatophyta</taxon>
        <taxon>Magnoliopsida</taxon>
        <taxon>Liliopsida</taxon>
        <taxon>Zingiberales</taxon>
        <taxon>Musaceae</taxon>
        <taxon>Ensete</taxon>
    </lineage>
</organism>
<sequence length="161" mass="17253">MPPSAAAAAAAAAACGRGSSRGGGEATEEDLGLSDEVHHLYIQIKKEDFTQQTSEISSSNSGNLICRHSRPHRCSPRRFGNAHHNDMMALQAHRKEGTEKLRAGRTMTERQTPGRGGCGHRHLFDSLVAVIVGGARAPRPSRVVRLVHSGGRHFVDDTGSL</sequence>
<evidence type="ECO:0000313" key="1">
    <source>
        <dbReference type="EMBL" id="RRT60554.1"/>
    </source>
</evidence>
<evidence type="ECO:0000313" key="2">
    <source>
        <dbReference type="Proteomes" id="UP000287651"/>
    </source>
</evidence>
<dbReference type="EMBL" id="AMZH03007733">
    <property type="protein sequence ID" value="RRT60554.1"/>
    <property type="molecule type" value="Genomic_DNA"/>
</dbReference>
<comment type="caution">
    <text evidence="1">The sequence shown here is derived from an EMBL/GenBank/DDBJ whole genome shotgun (WGS) entry which is preliminary data.</text>
</comment>
<dbReference type="AlphaFoldDB" id="A0A426Z999"/>
<name>A0A426Z999_ENSVE</name>
<dbReference type="Proteomes" id="UP000287651">
    <property type="component" value="Unassembled WGS sequence"/>
</dbReference>
<reference evidence="1 2" key="1">
    <citation type="journal article" date="2014" name="Agronomy (Basel)">
        <title>A Draft Genome Sequence for Ensete ventricosum, the Drought-Tolerant Tree Against Hunger.</title>
        <authorList>
            <person name="Harrison J."/>
            <person name="Moore K.A."/>
            <person name="Paszkiewicz K."/>
            <person name="Jones T."/>
            <person name="Grant M."/>
            <person name="Ambacheew D."/>
            <person name="Muzemil S."/>
            <person name="Studholme D.J."/>
        </authorList>
    </citation>
    <scope>NUCLEOTIDE SEQUENCE [LARGE SCALE GENOMIC DNA]</scope>
</reference>